<feature type="compositionally biased region" description="Basic and acidic residues" evidence="1">
    <location>
        <begin position="22"/>
        <end position="49"/>
    </location>
</feature>
<feature type="compositionally biased region" description="Polar residues" evidence="1">
    <location>
        <begin position="10"/>
        <end position="19"/>
    </location>
</feature>
<gene>
    <name evidence="2" type="ORF">HYALB_00005382</name>
</gene>
<evidence type="ECO:0000313" key="3">
    <source>
        <dbReference type="Proteomes" id="UP000701801"/>
    </source>
</evidence>
<dbReference type="AlphaFoldDB" id="A0A9N9PRM3"/>
<evidence type="ECO:0000256" key="1">
    <source>
        <dbReference type="SAM" id="MobiDB-lite"/>
    </source>
</evidence>
<protein>
    <submittedName>
        <fullName evidence="2">Uncharacterized protein</fullName>
    </submittedName>
</protein>
<accession>A0A9N9PRM3</accession>
<comment type="caution">
    <text evidence="2">The sequence shown here is derived from an EMBL/GenBank/DDBJ whole genome shotgun (WGS) entry which is preliminary data.</text>
</comment>
<dbReference type="OrthoDB" id="10471516at2759"/>
<dbReference type="EMBL" id="CAJVRM010000049">
    <property type="protein sequence ID" value="CAG8972613.1"/>
    <property type="molecule type" value="Genomic_DNA"/>
</dbReference>
<proteinExistence type="predicted"/>
<keyword evidence="3" id="KW-1185">Reference proteome</keyword>
<evidence type="ECO:0000313" key="2">
    <source>
        <dbReference type="EMBL" id="CAG8972613.1"/>
    </source>
</evidence>
<name>A0A9N9PRM3_9HELO</name>
<reference evidence="2" key="1">
    <citation type="submission" date="2021-07" db="EMBL/GenBank/DDBJ databases">
        <authorList>
            <person name="Durling M."/>
        </authorList>
    </citation>
    <scope>NUCLEOTIDE SEQUENCE</scope>
</reference>
<sequence length="84" mass="9467">MNPHNESKQVSKQGDNEQVTLHFKELPHQKGKTKNDTDSEKLGKKREIPEILVLPREPPRAARAEGGRGLLTRGTTKREGEKTL</sequence>
<organism evidence="2 3">
    <name type="scientific">Hymenoscyphus albidus</name>
    <dbReference type="NCBI Taxonomy" id="595503"/>
    <lineage>
        <taxon>Eukaryota</taxon>
        <taxon>Fungi</taxon>
        <taxon>Dikarya</taxon>
        <taxon>Ascomycota</taxon>
        <taxon>Pezizomycotina</taxon>
        <taxon>Leotiomycetes</taxon>
        <taxon>Helotiales</taxon>
        <taxon>Helotiaceae</taxon>
        <taxon>Hymenoscyphus</taxon>
    </lineage>
</organism>
<feature type="region of interest" description="Disordered" evidence="1">
    <location>
        <begin position="1"/>
        <end position="84"/>
    </location>
</feature>
<dbReference type="Proteomes" id="UP000701801">
    <property type="component" value="Unassembled WGS sequence"/>
</dbReference>
<feature type="compositionally biased region" description="Basic and acidic residues" evidence="1">
    <location>
        <begin position="57"/>
        <end position="66"/>
    </location>
</feature>